<keyword evidence="2" id="KW-1185">Reference proteome</keyword>
<accession>A0ABS0DNV7</accession>
<organism evidence="1 2">
    <name type="scientific">Nocardia higoensis</name>
    <dbReference type="NCBI Taxonomy" id="228599"/>
    <lineage>
        <taxon>Bacteria</taxon>
        <taxon>Bacillati</taxon>
        <taxon>Actinomycetota</taxon>
        <taxon>Actinomycetes</taxon>
        <taxon>Mycobacteriales</taxon>
        <taxon>Nocardiaceae</taxon>
        <taxon>Nocardia</taxon>
    </lineage>
</organism>
<dbReference type="Proteomes" id="UP000707731">
    <property type="component" value="Unassembled WGS sequence"/>
</dbReference>
<proteinExistence type="predicted"/>
<protein>
    <submittedName>
        <fullName evidence="1">Uncharacterized protein</fullName>
    </submittedName>
</protein>
<dbReference type="RefSeq" id="WP_195005211.1">
    <property type="nucleotide sequence ID" value="NZ_JADLQN010000014.1"/>
</dbReference>
<name>A0ABS0DNV7_9NOCA</name>
<dbReference type="EMBL" id="JADLQN010000014">
    <property type="protein sequence ID" value="MBF6358378.1"/>
    <property type="molecule type" value="Genomic_DNA"/>
</dbReference>
<gene>
    <name evidence="1" type="ORF">IU449_28160</name>
</gene>
<comment type="caution">
    <text evidence="1">The sequence shown here is derived from an EMBL/GenBank/DDBJ whole genome shotgun (WGS) entry which is preliminary data.</text>
</comment>
<evidence type="ECO:0000313" key="2">
    <source>
        <dbReference type="Proteomes" id="UP000707731"/>
    </source>
</evidence>
<sequence>MTHDTHHDAHSHSAEHVTELSLAQARAAHTARCAPFCDSKELHAVDPTAADGNCRSRELSTALNVTPWVAGYPVIADVDAFRDGITGASVVELTLRSTGCYDGAEVRLTADEARRIARHLLTVADLTEG</sequence>
<evidence type="ECO:0000313" key="1">
    <source>
        <dbReference type="EMBL" id="MBF6358378.1"/>
    </source>
</evidence>
<reference evidence="1 2" key="1">
    <citation type="submission" date="2020-10" db="EMBL/GenBank/DDBJ databases">
        <title>Identification of Nocardia species via Next-generation sequencing and recognition of intraspecies genetic diversity.</title>
        <authorList>
            <person name="Li P."/>
            <person name="Li P."/>
            <person name="Lu B."/>
        </authorList>
    </citation>
    <scope>NUCLEOTIDE SEQUENCE [LARGE SCALE GENOMIC DNA]</scope>
    <source>
        <strain evidence="1 2">BJ06-0143</strain>
    </source>
</reference>